<feature type="transmembrane region" description="Helical" evidence="4">
    <location>
        <begin position="243"/>
        <end position="262"/>
    </location>
</feature>
<evidence type="ECO:0000256" key="1">
    <source>
        <dbReference type="ARBA" id="ARBA00022676"/>
    </source>
</evidence>
<evidence type="ECO:0000256" key="2">
    <source>
        <dbReference type="ARBA" id="ARBA00022679"/>
    </source>
</evidence>
<dbReference type="CDD" id="cd04194">
    <property type="entry name" value="GT8_A4GalT_like"/>
    <property type="match status" value="1"/>
</dbReference>
<dbReference type="Gene3D" id="3.90.550.10">
    <property type="entry name" value="Spore Coat Polysaccharide Biosynthesis Protein SpsA, Chain A"/>
    <property type="match status" value="1"/>
</dbReference>
<protein>
    <submittedName>
        <fullName evidence="5">Glycosyltransferase family 8 protein</fullName>
    </submittedName>
</protein>
<keyword evidence="4" id="KW-0812">Transmembrane</keyword>
<sequence length="272" mass="32400">MSGIFNIAYAINDGFVNPTCVSIFSLLKNNKKYNIYINIIYSSLSEENIRKIRMMENFFSNVKFHFHKIEEDRFLRLKLPVKHITVETYFRYILPEILPSLNSVLYLDGDTIINGDISKLFVEDISGYYCAGVPDFMNMNVEYKKSLGINSFYINAGVILYNLSEIRKSNIVDLLFSISHERDFKFCDQDVINIVFDGKIKELDIVYNFKHIHQKIFSKKFKDAKIVHYIGTNKPWKKFSFSAWRWLWYKYFILLLFQSFMIKKRKYNKINM</sequence>
<dbReference type="InterPro" id="IPR029044">
    <property type="entry name" value="Nucleotide-diphossugar_trans"/>
</dbReference>
<evidence type="ECO:0000313" key="5">
    <source>
        <dbReference type="EMBL" id="MDX8415819.1"/>
    </source>
</evidence>
<keyword evidence="6" id="KW-1185">Reference proteome</keyword>
<dbReference type="Pfam" id="PF01501">
    <property type="entry name" value="Glyco_transf_8"/>
    <property type="match status" value="1"/>
</dbReference>
<dbReference type="InterPro" id="IPR050748">
    <property type="entry name" value="Glycosyltrans_8_dom-fam"/>
</dbReference>
<name>A0ABU4WGY9_9BACT</name>
<dbReference type="InterPro" id="IPR002495">
    <property type="entry name" value="Glyco_trans_8"/>
</dbReference>
<dbReference type="PANTHER" id="PTHR13778">
    <property type="entry name" value="GLYCOSYLTRANSFERASE 8 DOMAIN-CONTAINING PROTEIN"/>
    <property type="match status" value="1"/>
</dbReference>
<dbReference type="PANTHER" id="PTHR13778:SF47">
    <property type="entry name" value="LIPOPOLYSACCHARIDE 1,3-GALACTOSYLTRANSFERASE"/>
    <property type="match status" value="1"/>
</dbReference>
<organism evidence="5 6">
    <name type="scientific">Intestinicryptomonas porci</name>
    <dbReference type="NCBI Taxonomy" id="2926320"/>
    <lineage>
        <taxon>Bacteria</taxon>
        <taxon>Pseudomonadati</taxon>
        <taxon>Verrucomicrobiota</taxon>
        <taxon>Opitutia</taxon>
        <taxon>Opitutales</taxon>
        <taxon>Intestinicryptomonaceae</taxon>
        <taxon>Intestinicryptomonas</taxon>
    </lineage>
</organism>
<keyword evidence="4" id="KW-0472">Membrane</keyword>
<dbReference type="RefSeq" id="WP_370397271.1">
    <property type="nucleotide sequence ID" value="NZ_JALBUT010000007.1"/>
</dbReference>
<accession>A0ABU4WGY9</accession>
<keyword evidence="2" id="KW-0808">Transferase</keyword>
<evidence type="ECO:0000313" key="6">
    <source>
        <dbReference type="Proteomes" id="UP001275932"/>
    </source>
</evidence>
<evidence type="ECO:0000256" key="3">
    <source>
        <dbReference type="ARBA" id="ARBA00022723"/>
    </source>
</evidence>
<dbReference type="EMBL" id="JALBUT010000007">
    <property type="protein sequence ID" value="MDX8415819.1"/>
    <property type="molecule type" value="Genomic_DNA"/>
</dbReference>
<gene>
    <name evidence="5" type="ORF">MOX91_06485</name>
</gene>
<proteinExistence type="predicted"/>
<dbReference type="Proteomes" id="UP001275932">
    <property type="component" value="Unassembled WGS sequence"/>
</dbReference>
<reference evidence="5 6" key="1">
    <citation type="submission" date="2022-03" db="EMBL/GenBank/DDBJ databases">
        <title>Novel taxa within the pig intestine.</title>
        <authorList>
            <person name="Wylensek D."/>
            <person name="Bishof K."/>
            <person name="Afrizal A."/>
            <person name="Clavel T."/>
        </authorList>
    </citation>
    <scope>NUCLEOTIDE SEQUENCE [LARGE SCALE GENOMIC DNA]</scope>
    <source>
        <strain evidence="5 6">CLA-KB-P66</strain>
    </source>
</reference>
<keyword evidence="4" id="KW-1133">Transmembrane helix</keyword>
<keyword evidence="1" id="KW-0328">Glycosyltransferase</keyword>
<dbReference type="SUPFAM" id="SSF53448">
    <property type="entry name" value="Nucleotide-diphospho-sugar transferases"/>
    <property type="match status" value="1"/>
</dbReference>
<evidence type="ECO:0000256" key="4">
    <source>
        <dbReference type="SAM" id="Phobius"/>
    </source>
</evidence>
<keyword evidence="3" id="KW-0479">Metal-binding</keyword>
<comment type="caution">
    <text evidence="5">The sequence shown here is derived from an EMBL/GenBank/DDBJ whole genome shotgun (WGS) entry which is preliminary data.</text>
</comment>